<accession>A0A511QNG9</accession>
<evidence type="ECO:0000313" key="4">
    <source>
        <dbReference type="EMBL" id="GEM78879.1"/>
    </source>
</evidence>
<dbReference type="Proteomes" id="UP000321113">
    <property type="component" value="Unassembled WGS sequence"/>
</dbReference>
<dbReference type="AlphaFoldDB" id="A0A511QNG9"/>
<dbReference type="InterPro" id="IPR050109">
    <property type="entry name" value="HTH-type_TetR-like_transc_reg"/>
</dbReference>
<dbReference type="InterPro" id="IPR009057">
    <property type="entry name" value="Homeodomain-like_sf"/>
</dbReference>
<dbReference type="OrthoDB" id="116240at2"/>
<dbReference type="PANTHER" id="PTHR30055:SF226">
    <property type="entry name" value="HTH-TYPE TRANSCRIPTIONAL REGULATOR PKSA"/>
    <property type="match status" value="1"/>
</dbReference>
<evidence type="ECO:0000256" key="1">
    <source>
        <dbReference type="ARBA" id="ARBA00023125"/>
    </source>
</evidence>
<keyword evidence="1 2" id="KW-0238">DNA-binding</keyword>
<proteinExistence type="predicted"/>
<protein>
    <submittedName>
        <fullName evidence="4">TetR family transcriptional regulator</fullName>
    </submittedName>
</protein>
<dbReference type="InterPro" id="IPR023772">
    <property type="entry name" value="DNA-bd_HTH_TetR-type_CS"/>
</dbReference>
<dbReference type="Pfam" id="PF00440">
    <property type="entry name" value="TetR_N"/>
    <property type="match status" value="1"/>
</dbReference>
<dbReference type="PROSITE" id="PS50977">
    <property type="entry name" value="HTH_TETR_2"/>
    <property type="match status" value="1"/>
</dbReference>
<organism evidence="4 5">
    <name type="scientific">Vibrio superstes NBRC 103154</name>
    <dbReference type="NCBI Taxonomy" id="1219062"/>
    <lineage>
        <taxon>Bacteria</taxon>
        <taxon>Pseudomonadati</taxon>
        <taxon>Pseudomonadota</taxon>
        <taxon>Gammaproteobacteria</taxon>
        <taxon>Vibrionales</taxon>
        <taxon>Vibrionaceae</taxon>
        <taxon>Vibrio</taxon>
    </lineage>
</organism>
<evidence type="ECO:0000256" key="2">
    <source>
        <dbReference type="PROSITE-ProRule" id="PRU00335"/>
    </source>
</evidence>
<name>A0A511QNG9_9VIBR</name>
<dbReference type="EMBL" id="BJXK01000004">
    <property type="protein sequence ID" value="GEM78879.1"/>
    <property type="molecule type" value="Genomic_DNA"/>
</dbReference>
<dbReference type="PROSITE" id="PS01081">
    <property type="entry name" value="HTH_TETR_1"/>
    <property type="match status" value="1"/>
</dbReference>
<dbReference type="PANTHER" id="PTHR30055">
    <property type="entry name" value="HTH-TYPE TRANSCRIPTIONAL REGULATOR RUTR"/>
    <property type="match status" value="1"/>
</dbReference>
<dbReference type="GO" id="GO:0003700">
    <property type="term" value="F:DNA-binding transcription factor activity"/>
    <property type="evidence" value="ECO:0007669"/>
    <property type="project" value="TreeGrafter"/>
</dbReference>
<reference evidence="4 5" key="1">
    <citation type="submission" date="2019-07" db="EMBL/GenBank/DDBJ databases">
        <title>Whole genome shotgun sequence of Vibrio superstes NBRC 103154.</title>
        <authorList>
            <person name="Hosoyama A."/>
            <person name="Uohara A."/>
            <person name="Ohji S."/>
            <person name="Ichikawa N."/>
        </authorList>
    </citation>
    <scope>NUCLEOTIDE SEQUENCE [LARGE SCALE GENOMIC DNA]</scope>
    <source>
        <strain evidence="4 5">NBRC 103154</strain>
    </source>
</reference>
<evidence type="ECO:0000313" key="5">
    <source>
        <dbReference type="Proteomes" id="UP000321113"/>
    </source>
</evidence>
<gene>
    <name evidence="4" type="primary">calR</name>
    <name evidence="4" type="ORF">VSU01S_11240</name>
</gene>
<feature type="domain" description="HTH tetR-type" evidence="3">
    <location>
        <begin position="2"/>
        <end position="62"/>
    </location>
</feature>
<keyword evidence="5" id="KW-1185">Reference proteome</keyword>
<evidence type="ECO:0000259" key="3">
    <source>
        <dbReference type="PROSITE" id="PS50977"/>
    </source>
</evidence>
<dbReference type="RefSeq" id="WP_119008680.1">
    <property type="nucleotide sequence ID" value="NZ_BJXK01000004.1"/>
</dbReference>
<dbReference type="Gene3D" id="1.10.357.10">
    <property type="entry name" value="Tetracycline Repressor, domain 2"/>
    <property type="match status" value="1"/>
</dbReference>
<dbReference type="GO" id="GO:0000976">
    <property type="term" value="F:transcription cis-regulatory region binding"/>
    <property type="evidence" value="ECO:0007669"/>
    <property type="project" value="TreeGrafter"/>
</dbReference>
<dbReference type="PRINTS" id="PR00455">
    <property type="entry name" value="HTHTETR"/>
</dbReference>
<sequence length="190" mass="21564">MITKRDQILKSALQLFAEQGMDNTSTAQIAKAAGVAKATLFHHFENKSKLEDELFVDLKKSLFGDLGLMIDDPTLSLSENIKRVWIEGVNSLISRPAELMFFNQIQHHPKNETRNQVVQDVFEPLEAKLLEAQRQGLLSSIPVEVLRLYSHSHTMYCGLTLLDNAKELSMSHDEFIELSFVMYWKALGGE</sequence>
<feature type="DNA-binding region" description="H-T-H motif" evidence="2">
    <location>
        <begin position="25"/>
        <end position="44"/>
    </location>
</feature>
<dbReference type="SUPFAM" id="SSF46689">
    <property type="entry name" value="Homeodomain-like"/>
    <property type="match status" value="1"/>
</dbReference>
<dbReference type="InterPro" id="IPR001647">
    <property type="entry name" value="HTH_TetR"/>
</dbReference>
<comment type="caution">
    <text evidence="4">The sequence shown here is derived from an EMBL/GenBank/DDBJ whole genome shotgun (WGS) entry which is preliminary data.</text>
</comment>